<evidence type="ECO:0000313" key="1">
    <source>
        <dbReference type="EMBL" id="UOE40989.1"/>
    </source>
</evidence>
<evidence type="ECO:0000313" key="2">
    <source>
        <dbReference type="Proteomes" id="UP000831460"/>
    </source>
</evidence>
<dbReference type="EMBL" id="CP094532">
    <property type="protein sequence ID" value="UOE40989.1"/>
    <property type="molecule type" value="Genomic_DNA"/>
</dbReference>
<protein>
    <submittedName>
        <fullName evidence="1">Uncharacterized protein</fullName>
    </submittedName>
</protein>
<keyword evidence="2" id="KW-1185">Reference proteome</keyword>
<name>A0ABY4BQ35_9FLAO</name>
<gene>
    <name evidence="1" type="ORF">MTP09_13960</name>
</gene>
<dbReference type="Proteomes" id="UP000831460">
    <property type="component" value="Chromosome"/>
</dbReference>
<dbReference type="RefSeq" id="WP_243549197.1">
    <property type="nucleotide sequence ID" value="NZ_CP094532.1"/>
</dbReference>
<accession>A0ABY4BQ35</accession>
<organism evidence="1 2">
    <name type="scientific">Chryseobacterium suipulveris</name>
    <dbReference type="NCBI Taxonomy" id="2929800"/>
    <lineage>
        <taxon>Bacteria</taxon>
        <taxon>Pseudomonadati</taxon>
        <taxon>Bacteroidota</taxon>
        <taxon>Flavobacteriia</taxon>
        <taxon>Flavobacteriales</taxon>
        <taxon>Weeksellaceae</taxon>
        <taxon>Chryseobacterium group</taxon>
        <taxon>Chryseobacterium</taxon>
    </lineage>
</organism>
<proteinExistence type="predicted"/>
<sequence length="199" mass="23345">MQPEYDLVYDNFIIGKLRSGDLDQNVIRLREKIVEVEPVVIKNNAKVKYLILKGNFNSYVFVNNKLNSYTDGIVTFIFDNKTKTLKSRKVQEYRVFDLVNPGESGKNTSDWDYKFFLEIPDMKSVVNMEEFRNDKNAVVKEVSAAGKDVMEVRKKLLQDKEFSLFGYRFFDSNTALDFAFDKDSRKLYRDLVEYSDNRS</sequence>
<reference evidence="1 2" key="1">
    <citation type="submission" date="2022-03" db="EMBL/GenBank/DDBJ databases">
        <title>Chryseobacterium sp. isolated from particulate matters in swine house.</title>
        <authorList>
            <person name="Won M."/>
            <person name="Kim S.-J."/>
            <person name="Kwon S.-W."/>
        </authorList>
    </citation>
    <scope>NUCLEOTIDE SEQUENCE [LARGE SCALE GENOMIC DNA]</scope>
    <source>
        <strain evidence="1 2">SC2-2</strain>
    </source>
</reference>